<dbReference type="GO" id="GO:0000978">
    <property type="term" value="F:RNA polymerase II cis-regulatory region sequence-specific DNA binding"/>
    <property type="evidence" value="ECO:0007669"/>
    <property type="project" value="TreeGrafter"/>
</dbReference>
<evidence type="ECO:0000256" key="14">
    <source>
        <dbReference type="SAM" id="MobiDB-lite"/>
    </source>
</evidence>
<comment type="subcellular location">
    <subcellularLocation>
        <location evidence="2">Cytoplasm</location>
    </subcellularLocation>
    <subcellularLocation>
        <location evidence="1">Nucleus</location>
    </subcellularLocation>
</comment>
<evidence type="ECO:0000256" key="9">
    <source>
        <dbReference type="ARBA" id="ARBA00023015"/>
    </source>
</evidence>
<keyword evidence="8" id="KW-0862">Zinc</keyword>
<keyword evidence="11" id="KW-0804">Transcription</keyword>
<dbReference type="GO" id="GO:0008270">
    <property type="term" value="F:zinc ion binding"/>
    <property type="evidence" value="ECO:0007669"/>
    <property type="project" value="UniProtKB-KW"/>
</dbReference>
<dbReference type="InterPro" id="IPR013087">
    <property type="entry name" value="Znf_C2H2_type"/>
</dbReference>
<protein>
    <submittedName>
        <fullName evidence="16">CRE-EGRH-1 protein</fullName>
    </submittedName>
</protein>
<feature type="domain" description="C2H2-type" evidence="15">
    <location>
        <begin position="443"/>
        <end position="465"/>
    </location>
</feature>
<dbReference type="InterPro" id="IPR036236">
    <property type="entry name" value="Znf_C2H2_sf"/>
</dbReference>
<dbReference type="GO" id="GO:0005634">
    <property type="term" value="C:nucleus"/>
    <property type="evidence" value="ECO:0007669"/>
    <property type="project" value="UniProtKB-SubCell"/>
</dbReference>
<evidence type="ECO:0000313" key="16">
    <source>
        <dbReference type="EMBL" id="EFO98174.1"/>
    </source>
</evidence>
<feature type="region of interest" description="Disordered" evidence="14">
    <location>
        <begin position="218"/>
        <end position="272"/>
    </location>
</feature>
<evidence type="ECO:0000313" key="17">
    <source>
        <dbReference type="Proteomes" id="UP000008281"/>
    </source>
</evidence>
<keyword evidence="12" id="KW-0539">Nucleus</keyword>
<keyword evidence="17" id="KW-1185">Reference proteome</keyword>
<evidence type="ECO:0000256" key="10">
    <source>
        <dbReference type="ARBA" id="ARBA00023125"/>
    </source>
</evidence>
<evidence type="ECO:0000256" key="12">
    <source>
        <dbReference type="ARBA" id="ARBA00023242"/>
    </source>
</evidence>
<evidence type="ECO:0000256" key="1">
    <source>
        <dbReference type="ARBA" id="ARBA00004123"/>
    </source>
</evidence>
<feature type="region of interest" description="Disordered" evidence="14">
    <location>
        <begin position="458"/>
        <end position="483"/>
    </location>
</feature>
<dbReference type="InParanoid" id="E3MC63"/>
<dbReference type="HOGENOM" id="CLU_552347_0_0_1"/>
<keyword evidence="10" id="KW-0238">DNA-binding</keyword>
<dbReference type="FunCoup" id="E3MC63">
    <property type="interactions" value="31"/>
</dbReference>
<keyword evidence="6" id="KW-0677">Repeat</keyword>
<accession>E3MC63</accession>
<dbReference type="GO" id="GO:0005737">
    <property type="term" value="C:cytoplasm"/>
    <property type="evidence" value="ECO:0007669"/>
    <property type="project" value="UniProtKB-SubCell"/>
</dbReference>
<feature type="compositionally biased region" description="Basic and acidic residues" evidence="14">
    <location>
        <begin position="473"/>
        <end position="483"/>
    </location>
</feature>
<feature type="region of interest" description="Disordered" evidence="14">
    <location>
        <begin position="54"/>
        <end position="124"/>
    </location>
</feature>
<dbReference type="Proteomes" id="UP000008281">
    <property type="component" value="Unassembled WGS sequence"/>
</dbReference>
<evidence type="ECO:0000256" key="5">
    <source>
        <dbReference type="ARBA" id="ARBA00022723"/>
    </source>
</evidence>
<evidence type="ECO:0000256" key="11">
    <source>
        <dbReference type="ARBA" id="ARBA00023163"/>
    </source>
</evidence>
<evidence type="ECO:0000256" key="13">
    <source>
        <dbReference type="PROSITE-ProRule" id="PRU00042"/>
    </source>
</evidence>
<feature type="compositionally biased region" description="Polar residues" evidence="14">
    <location>
        <begin position="227"/>
        <end position="243"/>
    </location>
</feature>
<dbReference type="SMART" id="SM00355">
    <property type="entry name" value="ZnF_C2H2"/>
    <property type="match status" value="3"/>
</dbReference>
<dbReference type="OrthoDB" id="10018191at2759"/>
<dbReference type="STRING" id="31234.E3MC63"/>
<keyword evidence="9" id="KW-0805">Transcription regulation</keyword>
<dbReference type="PANTHER" id="PTHR23235:SF60">
    <property type="entry name" value="STRIPE, ISOFORM D"/>
    <property type="match status" value="1"/>
</dbReference>
<evidence type="ECO:0000256" key="6">
    <source>
        <dbReference type="ARBA" id="ARBA00022737"/>
    </source>
</evidence>
<reference evidence="16" key="1">
    <citation type="submission" date="2007-07" db="EMBL/GenBank/DDBJ databases">
        <title>PCAP assembly of the Caenorhabditis remanei genome.</title>
        <authorList>
            <consortium name="The Caenorhabditis remanei Sequencing Consortium"/>
            <person name="Wilson R.K."/>
        </authorList>
    </citation>
    <scope>NUCLEOTIDE SEQUENCE [LARGE SCALE GENOMIC DNA]</scope>
    <source>
        <strain evidence="16">PB4641</strain>
    </source>
</reference>
<feature type="compositionally biased region" description="Low complexity" evidence="14">
    <location>
        <begin position="250"/>
        <end position="267"/>
    </location>
</feature>
<evidence type="ECO:0000256" key="4">
    <source>
        <dbReference type="ARBA" id="ARBA00022490"/>
    </source>
</evidence>
<dbReference type="FunFam" id="3.30.160.60:FF:000092">
    <property type="entry name" value="Early growth response protein 3"/>
    <property type="match status" value="1"/>
</dbReference>
<evidence type="ECO:0000259" key="15">
    <source>
        <dbReference type="PROSITE" id="PS50157"/>
    </source>
</evidence>
<dbReference type="GO" id="GO:0000981">
    <property type="term" value="F:DNA-binding transcription factor activity, RNA polymerase II-specific"/>
    <property type="evidence" value="ECO:0007669"/>
    <property type="project" value="TreeGrafter"/>
</dbReference>
<proteinExistence type="inferred from homology"/>
<dbReference type="PANTHER" id="PTHR23235">
    <property type="entry name" value="KRUEPPEL-LIKE TRANSCRIPTION FACTOR"/>
    <property type="match status" value="1"/>
</dbReference>
<dbReference type="Pfam" id="PF00096">
    <property type="entry name" value="zf-C2H2"/>
    <property type="match status" value="3"/>
</dbReference>
<feature type="domain" description="C2H2-type" evidence="15">
    <location>
        <begin position="385"/>
        <end position="414"/>
    </location>
</feature>
<name>E3MC63_CAERE</name>
<keyword evidence="4" id="KW-0963">Cytoplasm</keyword>
<dbReference type="PROSITE" id="PS50157">
    <property type="entry name" value="ZINC_FINGER_C2H2_2"/>
    <property type="match status" value="3"/>
</dbReference>
<organism evidence="17">
    <name type="scientific">Caenorhabditis remanei</name>
    <name type="common">Caenorhabditis vulgaris</name>
    <dbReference type="NCBI Taxonomy" id="31234"/>
    <lineage>
        <taxon>Eukaryota</taxon>
        <taxon>Metazoa</taxon>
        <taxon>Ecdysozoa</taxon>
        <taxon>Nematoda</taxon>
        <taxon>Chromadorea</taxon>
        <taxon>Rhabditida</taxon>
        <taxon>Rhabditina</taxon>
        <taxon>Rhabditomorpha</taxon>
        <taxon>Rhabditoidea</taxon>
        <taxon>Rhabditidae</taxon>
        <taxon>Peloderinae</taxon>
        <taxon>Caenorhabditis</taxon>
    </lineage>
</organism>
<evidence type="ECO:0000256" key="8">
    <source>
        <dbReference type="ARBA" id="ARBA00022833"/>
    </source>
</evidence>
<dbReference type="Gene3D" id="3.30.160.60">
    <property type="entry name" value="Classic Zinc Finger"/>
    <property type="match status" value="3"/>
</dbReference>
<dbReference type="OMA" id="YKCPIEN"/>
<gene>
    <name evidence="16" type="primary">Cre-egrh-1</name>
    <name evidence="16" type="ORF">CRE_15316</name>
</gene>
<keyword evidence="5" id="KW-0479">Metal-binding</keyword>
<dbReference type="AlphaFoldDB" id="E3MC63"/>
<comment type="similarity">
    <text evidence="3">Belongs to the EGR C2H2-type zinc-finger protein family.</text>
</comment>
<evidence type="ECO:0000256" key="3">
    <source>
        <dbReference type="ARBA" id="ARBA00005682"/>
    </source>
</evidence>
<sequence>MNHIFQTPTVNSPRHTPMSIDGTPKVNGFSGFTPQTDQTFFGEHEPLFNQFEMRTSTSTASTSSERKPAYSSEHPCSSNVDTKTKDLATPNNNSFGIPRMTNGHSKPKPEELKLKEDDSNAPTVSVDSPGLSASMFQFSPMVEHFLQTLTNKGSTTGLPELQVGAKTPAFNQEPLDSIKVTVLNKFYFQKWNFQPPLARRNSDEESRYTDVLHVPMLPRKTSEPSHLGSTLQNEQPSTSSRPSTAIPRVTRTNTSSSLRSLEHSSISPIPHAEDPYMNSSYSSLSSHTSFSDSSSLAHFEPKSEPMDDYGYSYNSGKASFDFKTIKLKHLEVAENDFGPYDFTSASEELKNIGCGKMKVLSENFLKPNKINNIQANKMPLQDRPYKCPRDGCDRRFSRSDELTRHIRIHTGQKPFQCRICMRAFSRSDHLTTHVRTHTGEKPFSCDICGRKFARSDERKRHTKVHKTTGLNKNKLDKMKPHFE</sequence>
<evidence type="ECO:0000256" key="7">
    <source>
        <dbReference type="ARBA" id="ARBA00022771"/>
    </source>
</evidence>
<dbReference type="SUPFAM" id="SSF57667">
    <property type="entry name" value="beta-beta-alpha zinc fingers"/>
    <property type="match status" value="2"/>
</dbReference>
<feature type="compositionally biased region" description="Basic and acidic residues" evidence="14">
    <location>
        <begin position="107"/>
        <end position="118"/>
    </location>
</feature>
<keyword evidence="7 13" id="KW-0863">Zinc-finger</keyword>
<dbReference type="eggNOG" id="KOG1721">
    <property type="taxonomic scope" value="Eukaryota"/>
</dbReference>
<dbReference type="PROSITE" id="PS00028">
    <property type="entry name" value="ZINC_FINGER_C2H2_1"/>
    <property type="match status" value="3"/>
</dbReference>
<feature type="domain" description="C2H2-type" evidence="15">
    <location>
        <begin position="415"/>
        <end position="442"/>
    </location>
</feature>
<dbReference type="EMBL" id="DS268434">
    <property type="protein sequence ID" value="EFO98174.1"/>
    <property type="molecule type" value="Genomic_DNA"/>
</dbReference>
<evidence type="ECO:0000256" key="2">
    <source>
        <dbReference type="ARBA" id="ARBA00004496"/>
    </source>
</evidence>